<evidence type="ECO:0000313" key="2">
    <source>
        <dbReference type="Proteomes" id="UP001055811"/>
    </source>
</evidence>
<protein>
    <submittedName>
        <fullName evidence="1">Uncharacterized protein</fullName>
    </submittedName>
</protein>
<gene>
    <name evidence="1" type="ORF">L2E82_26460</name>
</gene>
<dbReference type="EMBL" id="CM042013">
    <property type="protein sequence ID" value="KAI3736584.1"/>
    <property type="molecule type" value="Genomic_DNA"/>
</dbReference>
<dbReference type="Proteomes" id="UP001055811">
    <property type="component" value="Linkage Group LG05"/>
</dbReference>
<reference evidence="1 2" key="2">
    <citation type="journal article" date="2022" name="Mol. Ecol. Resour.">
        <title>The genomes of chicory, endive, great burdock and yacon provide insights into Asteraceae paleo-polyploidization history and plant inulin production.</title>
        <authorList>
            <person name="Fan W."/>
            <person name="Wang S."/>
            <person name="Wang H."/>
            <person name="Wang A."/>
            <person name="Jiang F."/>
            <person name="Liu H."/>
            <person name="Zhao H."/>
            <person name="Xu D."/>
            <person name="Zhang Y."/>
        </authorList>
    </citation>
    <scope>NUCLEOTIDE SEQUENCE [LARGE SCALE GENOMIC DNA]</scope>
    <source>
        <strain evidence="2">cv. Punajuju</strain>
        <tissue evidence="1">Leaves</tissue>
    </source>
</reference>
<sequence>MAATVATDEVDDTDRPAIRMDSVPVVDLRLLSQSELYTLSISSDPSFDPNRRDDVVIPKINRAVFNESAGSRKQTYSRLRLATAESSSAVTKTTTLHRRTPHLRASHTHPSNNINDPEQAENSQIIRMLKQLCKSDPNFHDVDQMEEENNINSGVPEFLNTENLVIKRKRGRPRKHENVVFLRPPAAKRIRHNTVKKVVVYDNEMDREIVNDGGAPVNMSTLAGLDDPYGPEIRRRTVGMSTEDELLGFLRGMNGQWGSRRRKRRVVDASEFGDVLPKGWKLSLCIKKKEGRVWLFCRRYLSPSGRQFESCREISMYLNSVIGEEKLDKQKHVDINTSDNFALDEASVNDVDLVPQEDIKRDDLVDNPSSSSSPPPLSIGPPVPTNCEGQVTIDEMEVQVEDDTKKSQLDMPVNDQIACHVENETEKTEPSLPPPTELDCDSVVMTEVPNNESLASVSCDNLEINSGKEPNTNELEHDLNIVSVSKQDEHNNVDRGVFIEESCDKSAENCTRNDEVSKTENPPDVTVSQSELFGDEIPLSADESNRKTETFGETHVNCVDNKSDSNLGQGINSESFLLSSFPNEQMGNQDSVSDQVINQDLVSNQVPNQDSVSETGVTFVDSIPTKSDSILELDNDVSKDIDPVVSETVVLKSGEEKGFDANMDMEIDSKSDDLISEKEKVVVSESSSGFFLGRLGLDKDGATIVKKLSTKSNREPVKVVNTETLISPQKQSSPSVLNLAPETYNNVNKLSVSDGQFDFRTNDFGSFGQSISSWQEEECENKNLGNDVSFSLNKPEEGKLDESVSNLEFCSLIPSENDQEFGFQDCLYEGTMEECKQQEESSERGLLDHFSIADTSDDIFENKMYSTPLDGIKFDEDRDISNNELSLAFGNPHDLFPDTIRVEHKKDVVPLPSKIDEAFGVHTNLSMVNKNDLKGGRSLFNLGCNDDKSSSFQNQVYPGRQWEGMKSNDSGNKFSSGFGSNHHHAEGVGGGVWKSGDGSQLPSGLSNPSSHAQIPQYPTSFHSFNIMSDKAGDGQFRVDERYNQGFGVSGLRSGRPEPVEFSFLTARSQHNPHTLEPDSRVFPYNVEMDQQFDSSFWLGKNTIMPNTSSRSQITSVCAWCRNEFHLQPVHSGSQDAIGSLCPSCTAGMSGHVNML</sequence>
<evidence type="ECO:0000313" key="1">
    <source>
        <dbReference type="EMBL" id="KAI3736584.1"/>
    </source>
</evidence>
<comment type="caution">
    <text evidence="1">The sequence shown here is derived from an EMBL/GenBank/DDBJ whole genome shotgun (WGS) entry which is preliminary data.</text>
</comment>
<reference evidence="2" key="1">
    <citation type="journal article" date="2022" name="Mol. Ecol. Resour.">
        <title>The genomes of chicory, endive, great burdock and yacon provide insights into Asteraceae palaeo-polyploidization history and plant inulin production.</title>
        <authorList>
            <person name="Fan W."/>
            <person name="Wang S."/>
            <person name="Wang H."/>
            <person name="Wang A."/>
            <person name="Jiang F."/>
            <person name="Liu H."/>
            <person name="Zhao H."/>
            <person name="Xu D."/>
            <person name="Zhang Y."/>
        </authorList>
    </citation>
    <scope>NUCLEOTIDE SEQUENCE [LARGE SCALE GENOMIC DNA]</scope>
    <source>
        <strain evidence="2">cv. Punajuju</strain>
    </source>
</reference>
<name>A0ACB9CQK6_CICIN</name>
<organism evidence="1 2">
    <name type="scientific">Cichorium intybus</name>
    <name type="common">Chicory</name>
    <dbReference type="NCBI Taxonomy" id="13427"/>
    <lineage>
        <taxon>Eukaryota</taxon>
        <taxon>Viridiplantae</taxon>
        <taxon>Streptophyta</taxon>
        <taxon>Embryophyta</taxon>
        <taxon>Tracheophyta</taxon>
        <taxon>Spermatophyta</taxon>
        <taxon>Magnoliopsida</taxon>
        <taxon>eudicotyledons</taxon>
        <taxon>Gunneridae</taxon>
        <taxon>Pentapetalae</taxon>
        <taxon>asterids</taxon>
        <taxon>campanulids</taxon>
        <taxon>Asterales</taxon>
        <taxon>Asteraceae</taxon>
        <taxon>Cichorioideae</taxon>
        <taxon>Cichorieae</taxon>
        <taxon>Cichoriinae</taxon>
        <taxon>Cichorium</taxon>
    </lineage>
</organism>
<proteinExistence type="predicted"/>
<keyword evidence="2" id="KW-1185">Reference proteome</keyword>
<accession>A0ACB9CQK6</accession>